<evidence type="ECO:0000256" key="1">
    <source>
        <dbReference type="SAM" id="Phobius"/>
    </source>
</evidence>
<feature type="transmembrane region" description="Helical" evidence="1">
    <location>
        <begin position="82"/>
        <end position="102"/>
    </location>
</feature>
<keyword evidence="3" id="KW-0012">Acyltransferase</keyword>
<feature type="transmembrane region" description="Helical" evidence="1">
    <location>
        <begin position="169"/>
        <end position="187"/>
    </location>
</feature>
<feature type="transmembrane region" description="Helical" evidence="1">
    <location>
        <begin position="45"/>
        <end position="62"/>
    </location>
</feature>
<keyword evidence="1" id="KW-0472">Membrane</keyword>
<keyword evidence="4" id="KW-1185">Reference proteome</keyword>
<dbReference type="PANTHER" id="PTHR23028">
    <property type="entry name" value="ACETYLTRANSFERASE"/>
    <property type="match status" value="1"/>
</dbReference>
<evidence type="ECO:0000313" key="4">
    <source>
        <dbReference type="Proteomes" id="UP000608754"/>
    </source>
</evidence>
<dbReference type="Pfam" id="PF01757">
    <property type="entry name" value="Acyl_transf_3"/>
    <property type="match status" value="1"/>
</dbReference>
<proteinExistence type="predicted"/>
<keyword evidence="3" id="KW-0808">Transferase</keyword>
<feature type="transmembrane region" description="Helical" evidence="1">
    <location>
        <begin position="315"/>
        <end position="336"/>
    </location>
</feature>
<dbReference type="InterPro" id="IPR002656">
    <property type="entry name" value="Acyl_transf_3_dom"/>
</dbReference>
<organism evidence="3 4">
    <name type="scientific">Faecalibacter rhinopitheci</name>
    <dbReference type="NCBI Taxonomy" id="2779678"/>
    <lineage>
        <taxon>Bacteria</taxon>
        <taxon>Pseudomonadati</taxon>
        <taxon>Bacteroidota</taxon>
        <taxon>Flavobacteriia</taxon>
        <taxon>Flavobacteriales</taxon>
        <taxon>Weeksellaceae</taxon>
        <taxon>Faecalibacter</taxon>
    </lineage>
</organism>
<gene>
    <name evidence="3" type="ORF">IM532_10165</name>
</gene>
<dbReference type="Proteomes" id="UP000608754">
    <property type="component" value="Unassembled WGS sequence"/>
</dbReference>
<feature type="transmembrane region" description="Helical" evidence="1">
    <location>
        <begin position="247"/>
        <end position="265"/>
    </location>
</feature>
<dbReference type="AlphaFoldDB" id="A0A8J7FU26"/>
<feature type="transmembrane region" description="Helical" evidence="1">
    <location>
        <begin position="285"/>
        <end position="303"/>
    </location>
</feature>
<keyword evidence="1" id="KW-1133">Transmembrane helix</keyword>
<evidence type="ECO:0000313" key="3">
    <source>
        <dbReference type="EMBL" id="MBF0597807.1"/>
    </source>
</evidence>
<reference evidence="3" key="1">
    <citation type="submission" date="2020-10" db="EMBL/GenBank/DDBJ databases">
        <authorList>
            <person name="Lu T."/>
            <person name="Wang Q."/>
            <person name="Han X."/>
        </authorList>
    </citation>
    <scope>NUCLEOTIDE SEQUENCE</scope>
    <source>
        <strain evidence="3">WQ 117</strain>
    </source>
</reference>
<dbReference type="PANTHER" id="PTHR23028:SF53">
    <property type="entry name" value="ACYL_TRANSF_3 DOMAIN-CONTAINING PROTEIN"/>
    <property type="match status" value="1"/>
</dbReference>
<evidence type="ECO:0000259" key="2">
    <source>
        <dbReference type="Pfam" id="PF01757"/>
    </source>
</evidence>
<protein>
    <submittedName>
        <fullName evidence="3">Acyltransferase</fullName>
    </submittedName>
</protein>
<dbReference type="GO" id="GO:0016020">
    <property type="term" value="C:membrane"/>
    <property type="evidence" value="ECO:0007669"/>
    <property type="project" value="TreeGrafter"/>
</dbReference>
<feature type="transmembrane region" description="Helical" evidence="1">
    <location>
        <begin position="143"/>
        <end position="163"/>
    </location>
</feature>
<dbReference type="InterPro" id="IPR050879">
    <property type="entry name" value="Acyltransferase_3"/>
</dbReference>
<dbReference type="EMBL" id="JADGIK010000006">
    <property type="protein sequence ID" value="MBF0597807.1"/>
    <property type="molecule type" value="Genomic_DNA"/>
</dbReference>
<feature type="transmembrane region" description="Helical" evidence="1">
    <location>
        <begin position="222"/>
        <end position="240"/>
    </location>
</feature>
<name>A0A8J7FU26_9FLAO</name>
<dbReference type="RefSeq" id="WP_194183349.1">
    <property type="nucleotide sequence ID" value="NZ_JADGIK010000006.1"/>
</dbReference>
<dbReference type="GO" id="GO:0016747">
    <property type="term" value="F:acyltransferase activity, transferring groups other than amino-acyl groups"/>
    <property type="evidence" value="ECO:0007669"/>
    <property type="project" value="InterPro"/>
</dbReference>
<dbReference type="GO" id="GO:0009103">
    <property type="term" value="P:lipopolysaccharide biosynthetic process"/>
    <property type="evidence" value="ECO:0007669"/>
    <property type="project" value="TreeGrafter"/>
</dbReference>
<comment type="caution">
    <text evidence="3">The sequence shown here is derived from an EMBL/GenBank/DDBJ whole genome shotgun (WGS) entry which is preliminary data.</text>
</comment>
<keyword evidence="1" id="KW-0812">Transmembrane</keyword>
<accession>A0A8J7FU26</accession>
<feature type="domain" description="Acyltransferase 3" evidence="2">
    <location>
        <begin position="5"/>
        <end position="330"/>
    </location>
</feature>
<sequence>MLPNLTSLRFFLALFVLLFHLPEFAMNRGFPYYNQLPIFFKGPEAVYVFFTLSGFLIIRNLIKEKQKTGTIHLGRFYKKRALRIFPLYYLVLIFGLIYYNYIVQFFGFEFERNYNLVKGIFQGIFFFPNVLADYKPGGILEVLWSIGIEEQFYIFIAPCFFFIHRKYIIPFLIGFTLLYFLLFQLSILPFIVKFRMYFYFFSMGGLLSYFDLKFQNIYGSKLIELLNYFVFLLIFFTNIFQENFNDFCLHIIYMFNFSITIYYLSQKPIPVLNSKVLEYLGSISYGIYMYHAIVFQIVGFIFLKINIQDNYLQIILFYSTVVITTIGISAMSYKYFESYFLKLK</sequence>